<feature type="compositionally biased region" description="Basic and acidic residues" evidence="1">
    <location>
        <begin position="1"/>
        <end position="11"/>
    </location>
</feature>
<dbReference type="Pfam" id="PF13966">
    <property type="entry name" value="zf-RVT"/>
    <property type="match status" value="1"/>
</dbReference>
<dbReference type="AlphaFoldDB" id="A0A8S9KT70"/>
<evidence type="ECO:0000313" key="3">
    <source>
        <dbReference type="EMBL" id="KAF2597665.1"/>
    </source>
</evidence>
<dbReference type="InterPro" id="IPR026960">
    <property type="entry name" value="RVT-Znf"/>
</dbReference>
<evidence type="ECO:0000313" key="4">
    <source>
        <dbReference type="Proteomes" id="UP000712281"/>
    </source>
</evidence>
<feature type="domain" description="Reverse transcriptase zinc-binding" evidence="2">
    <location>
        <begin position="202"/>
        <end position="281"/>
    </location>
</feature>
<gene>
    <name evidence="3" type="ORF">F2Q68_00008803</name>
</gene>
<dbReference type="Proteomes" id="UP000712281">
    <property type="component" value="Unassembled WGS sequence"/>
</dbReference>
<dbReference type="EMBL" id="QGKW02000717">
    <property type="protein sequence ID" value="KAF2597665.1"/>
    <property type="molecule type" value="Genomic_DNA"/>
</dbReference>
<reference evidence="3" key="1">
    <citation type="submission" date="2019-12" db="EMBL/GenBank/DDBJ databases">
        <title>Genome sequencing and annotation of Brassica cretica.</title>
        <authorList>
            <person name="Studholme D.J."/>
            <person name="Sarris P.F."/>
        </authorList>
    </citation>
    <scope>NUCLEOTIDE SEQUENCE</scope>
    <source>
        <strain evidence="3">PFS-001/15</strain>
        <tissue evidence="3">Leaf</tissue>
    </source>
</reference>
<evidence type="ECO:0000256" key="1">
    <source>
        <dbReference type="SAM" id="MobiDB-lite"/>
    </source>
</evidence>
<evidence type="ECO:0000259" key="2">
    <source>
        <dbReference type="Pfam" id="PF13966"/>
    </source>
</evidence>
<organism evidence="3 4">
    <name type="scientific">Brassica cretica</name>
    <name type="common">Mustard</name>
    <dbReference type="NCBI Taxonomy" id="69181"/>
    <lineage>
        <taxon>Eukaryota</taxon>
        <taxon>Viridiplantae</taxon>
        <taxon>Streptophyta</taxon>
        <taxon>Embryophyta</taxon>
        <taxon>Tracheophyta</taxon>
        <taxon>Spermatophyta</taxon>
        <taxon>Magnoliopsida</taxon>
        <taxon>eudicotyledons</taxon>
        <taxon>Gunneridae</taxon>
        <taxon>Pentapetalae</taxon>
        <taxon>rosids</taxon>
        <taxon>malvids</taxon>
        <taxon>Brassicales</taxon>
        <taxon>Brassicaceae</taxon>
        <taxon>Brassiceae</taxon>
        <taxon>Brassica</taxon>
    </lineage>
</organism>
<sequence>MKGDGDGDTISKDGASINLSNKTCPNDDLNLVGAEQQVEIKSADKWALVTTKNGGAPLPVRGIEGCFSPNGFQLLQDMREEGEIDEAEEVEEDGSEVEEEEVNLEESVESAVGEGQVAGTQEAHNKVKMLADSIEDDERNAGAMATKKQSSSLWGRGRGSKRPIVNSRGLAHAFPIVLNAETADGTMWKNGPDDYGDKFLACSTWHQIRQRKDNLQWSKLVWFSQGVFHYAFITWLAFRDRLATGHRTSRWGQPQCCMFCGEPDETREHLYFACPYTYTLWLQVVDKRSEQVEMLLPPLCLLGLSLVSPGNFTDLGCRLRLLRKHLRKESQKRGSQRLCSDYYDQDGETRSVVAHHPRPSATSYSAKPIANNFKLLNIIELPEVAAK</sequence>
<accession>A0A8S9KT70</accession>
<comment type="caution">
    <text evidence="3">The sequence shown here is derived from an EMBL/GenBank/DDBJ whole genome shotgun (WGS) entry which is preliminary data.</text>
</comment>
<protein>
    <recommendedName>
        <fullName evidence="2">Reverse transcriptase zinc-binding domain-containing protein</fullName>
    </recommendedName>
</protein>
<name>A0A8S9KT70_BRACR</name>
<feature type="region of interest" description="Disordered" evidence="1">
    <location>
        <begin position="1"/>
        <end position="28"/>
    </location>
</feature>
<proteinExistence type="predicted"/>